<dbReference type="EMBL" id="MFAY01000004">
    <property type="protein sequence ID" value="OGD89587.1"/>
    <property type="molecule type" value="Genomic_DNA"/>
</dbReference>
<organism evidence="3 4">
    <name type="scientific">Candidatus Curtissbacteria bacterium RIFCSPHIGHO2_01_FULL_40_12</name>
    <dbReference type="NCBI Taxonomy" id="1797710"/>
    <lineage>
        <taxon>Bacteria</taxon>
        <taxon>Candidatus Curtissiibacteriota</taxon>
    </lineage>
</organism>
<keyword evidence="1" id="KW-0472">Membrane</keyword>
<dbReference type="Pfam" id="PF08239">
    <property type="entry name" value="SH3_3"/>
    <property type="match status" value="1"/>
</dbReference>
<dbReference type="InterPro" id="IPR003646">
    <property type="entry name" value="SH3-like_bac-type"/>
</dbReference>
<keyword evidence="1" id="KW-0812">Transmembrane</keyword>
<comment type="caution">
    <text evidence="3">The sequence shown here is derived from an EMBL/GenBank/DDBJ whole genome shotgun (WGS) entry which is preliminary data.</text>
</comment>
<evidence type="ECO:0000259" key="2">
    <source>
        <dbReference type="PROSITE" id="PS51781"/>
    </source>
</evidence>
<accession>A0A1F5GCP9</accession>
<sequence>MPKDKSKVKSHPFDKLKVTLSTSKGQKSKVSFLFHVSCLPCIRALLLCVGFLFLVAVLTGCSAVGVDKPAALQVTSTPEASVFLDGKHLGKTPFFSDQLRAGEHLLKITISDASYVTKVTLSAQTLTVVDRELAINFLAQSGEVLWLDDSSEGLFVTSLPQAADVTIDGKYKGKTALSILDIEEGDHKITLAKAGFINREFSIKTSNSYQLQADVTLASEMAKGIAKAPTPAPKLEVQKVEILKTPLGFLRVRSEPSLSATEIGRVKTGDQLEIIQEVKDWIKVSFEGKQGWISAQYTKKLP</sequence>
<dbReference type="Pfam" id="PF08308">
    <property type="entry name" value="PEGA"/>
    <property type="match status" value="2"/>
</dbReference>
<reference evidence="3 4" key="1">
    <citation type="journal article" date="2016" name="Nat. Commun.">
        <title>Thousands of microbial genomes shed light on interconnected biogeochemical processes in an aquifer system.</title>
        <authorList>
            <person name="Anantharaman K."/>
            <person name="Brown C.T."/>
            <person name="Hug L.A."/>
            <person name="Sharon I."/>
            <person name="Castelle C.J."/>
            <person name="Probst A.J."/>
            <person name="Thomas B.C."/>
            <person name="Singh A."/>
            <person name="Wilkins M.J."/>
            <person name="Karaoz U."/>
            <person name="Brodie E.L."/>
            <person name="Williams K.H."/>
            <person name="Hubbard S.S."/>
            <person name="Banfield J.F."/>
        </authorList>
    </citation>
    <scope>NUCLEOTIDE SEQUENCE [LARGE SCALE GENOMIC DNA]</scope>
</reference>
<dbReference type="AlphaFoldDB" id="A0A1F5GCP9"/>
<evidence type="ECO:0000313" key="4">
    <source>
        <dbReference type="Proteomes" id="UP000178577"/>
    </source>
</evidence>
<protein>
    <recommendedName>
        <fullName evidence="2">SH3b domain-containing protein</fullName>
    </recommendedName>
</protein>
<dbReference type="Proteomes" id="UP000178577">
    <property type="component" value="Unassembled WGS sequence"/>
</dbReference>
<dbReference type="Gene3D" id="2.30.30.40">
    <property type="entry name" value="SH3 Domains"/>
    <property type="match status" value="1"/>
</dbReference>
<proteinExistence type="predicted"/>
<dbReference type="InterPro" id="IPR013229">
    <property type="entry name" value="PEGA"/>
</dbReference>
<dbReference type="InterPro" id="IPR052354">
    <property type="entry name" value="Cell_Wall_Dynamics_Protein"/>
</dbReference>
<evidence type="ECO:0000313" key="3">
    <source>
        <dbReference type="EMBL" id="OGD89587.1"/>
    </source>
</evidence>
<feature type="transmembrane region" description="Helical" evidence="1">
    <location>
        <begin position="32"/>
        <end position="58"/>
    </location>
</feature>
<dbReference type="PANTHER" id="PTHR34408:SF2">
    <property type="entry name" value="CELL WALL-BINDING PROTEIN YWSB"/>
    <property type="match status" value="1"/>
</dbReference>
<evidence type="ECO:0000256" key="1">
    <source>
        <dbReference type="SAM" id="Phobius"/>
    </source>
</evidence>
<keyword evidence="1" id="KW-1133">Transmembrane helix</keyword>
<gene>
    <name evidence="3" type="ORF">A2693_01085</name>
</gene>
<name>A0A1F5GCP9_9BACT</name>
<feature type="domain" description="SH3b" evidence="2">
    <location>
        <begin position="238"/>
        <end position="302"/>
    </location>
</feature>
<dbReference type="SMART" id="SM00287">
    <property type="entry name" value="SH3b"/>
    <property type="match status" value="1"/>
</dbReference>
<dbReference type="PANTHER" id="PTHR34408">
    <property type="entry name" value="FAMILY PROTEIN, PUTATIVE-RELATED"/>
    <property type="match status" value="1"/>
</dbReference>
<dbReference type="PROSITE" id="PS51781">
    <property type="entry name" value="SH3B"/>
    <property type="match status" value="1"/>
</dbReference>